<evidence type="ECO:0000256" key="1">
    <source>
        <dbReference type="SAM" id="Phobius"/>
    </source>
</evidence>
<keyword evidence="1" id="KW-1133">Transmembrane helix</keyword>
<proteinExistence type="predicted"/>
<evidence type="ECO:0000313" key="3">
    <source>
        <dbReference type="Proteomes" id="UP000265489"/>
    </source>
</evidence>
<dbReference type="RefSeq" id="WP_118325337.1">
    <property type="nucleotide sequence ID" value="NZ_CAUBVL010000088.1"/>
</dbReference>
<gene>
    <name evidence="2" type="ORF">DWW32_07655</name>
</gene>
<protein>
    <submittedName>
        <fullName evidence="2">Uncharacterized protein</fullName>
    </submittedName>
</protein>
<dbReference type="AlphaFoldDB" id="A0A395W698"/>
<name>A0A395W698_9FIRM</name>
<feature type="transmembrane region" description="Helical" evidence="1">
    <location>
        <begin position="33"/>
        <end position="53"/>
    </location>
</feature>
<accession>A0A395W698</accession>
<dbReference type="EMBL" id="QRYQ01000013">
    <property type="protein sequence ID" value="RGU91050.1"/>
    <property type="molecule type" value="Genomic_DNA"/>
</dbReference>
<comment type="caution">
    <text evidence="2">The sequence shown here is derived from an EMBL/GenBank/DDBJ whole genome shotgun (WGS) entry which is preliminary data.</text>
</comment>
<reference evidence="2 3" key="1">
    <citation type="submission" date="2018-08" db="EMBL/GenBank/DDBJ databases">
        <title>A genome reference for cultivated species of the human gut microbiota.</title>
        <authorList>
            <person name="Zou Y."/>
            <person name="Xue W."/>
            <person name="Luo G."/>
        </authorList>
    </citation>
    <scope>NUCLEOTIDE SEQUENCE [LARGE SCALE GENOMIC DNA]</scope>
    <source>
        <strain evidence="2 3">AF15-20</strain>
    </source>
</reference>
<keyword evidence="1" id="KW-0472">Membrane</keyword>
<keyword evidence="1" id="KW-0812">Transmembrane</keyword>
<organism evidence="2 3">
    <name type="scientific">Holdemanella biformis</name>
    <dbReference type="NCBI Taxonomy" id="1735"/>
    <lineage>
        <taxon>Bacteria</taxon>
        <taxon>Bacillati</taxon>
        <taxon>Bacillota</taxon>
        <taxon>Erysipelotrichia</taxon>
        <taxon>Erysipelotrichales</taxon>
        <taxon>Erysipelotrichaceae</taxon>
        <taxon>Holdemanella</taxon>
    </lineage>
</organism>
<evidence type="ECO:0000313" key="2">
    <source>
        <dbReference type="EMBL" id="RGU91050.1"/>
    </source>
</evidence>
<sequence length="62" mass="7432">MEMKSNSWVKWVVNGYWLFQLLRRLLGFHKQPIEQYVLAGIISVCILIIYPWLKRKDGDAHE</sequence>
<dbReference type="Proteomes" id="UP000265489">
    <property type="component" value="Unassembled WGS sequence"/>
</dbReference>